<dbReference type="Gene3D" id="3.30.200.20">
    <property type="entry name" value="Phosphorylase Kinase, domain 1"/>
    <property type="match status" value="1"/>
</dbReference>
<evidence type="ECO:0000259" key="6">
    <source>
        <dbReference type="PROSITE" id="PS50011"/>
    </source>
</evidence>
<organism evidence="7 8">
    <name type="scientific">Streptomyces yaizuensis</name>
    <dbReference type="NCBI Taxonomy" id="2989713"/>
    <lineage>
        <taxon>Bacteria</taxon>
        <taxon>Bacillati</taxon>
        <taxon>Actinomycetota</taxon>
        <taxon>Actinomycetes</taxon>
        <taxon>Kitasatosporales</taxon>
        <taxon>Streptomycetaceae</taxon>
        <taxon>Streptomyces</taxon>
    </lineage>
</organism>
<name>A0ABQ5P3P2_9ACTN</name>
<dbReference type="InterPro" id="IPR008271">
    <property type="entry name" value="Ser/Thr_kinase_AS"/>
</dbReference>
<comment type="caution">
    <text evidence="7">The sequence shown here is derived from an EMBL/GenBank/DDBJ whole genome shotgun (WGS) entry which is preliminary data.</text>
</comment>
<evidence type="ECO:0000256" key="2">
    <source>
        <dbReference type="ARBA" id="ARBA00022741"/>
    </source>
</evidence>
<dbReference type="PROSITE" id="PS00108">
    <property type="entry name" value="PROTEIN_KINASE_ST"/>
    <property type="match status" value="1"/>
</dbReference>
<evidence type="ECO:0000313" key="7">
    <source>
        <dbReference type="EMBL" id="GLF97219.1"/>
    </source>
</evidence>
<feature type="domain" description="Protein kinase" evidence="6">
    <location>
        <begin position="15"/>
        <end position="278"/>
    </location>
</feature>
<dbReference type="EMBL" id="BSBI01000010">
    <property type="protein sequence ID" value="GLF97219.1"/>
    <property type="molecule type" value="Genomic_DNA"/>
</dbReference>
<keyword evidence="8" id="KW-1185">Reference proteome</keyword>
<proteinExistence type="predicted"/>
<dbReference type="Gene3D" id="1.10.510.10">
    <property type="entry name" value="Transferase(Phosphotransferase) domain 1"/>
    <property type="match status" value="1"/>
</dbReference>
<dbReference type="Pfam" id="PF00069">
    <property type="entry name" value="Pkinase"/>
    <property type="match status" value="1"/>
</dbReference>
<dbReference type="SMART" id="SM00220">
    <property type="entry name" value="S_TKc"/>
    <property type="match status" value="1"/>
</dbReference>
<evidence type="ECO:0000256" key="4">
    <source>
        <dbReference type="ARBA" id="ARBA00022840"/>
    </source>
</evidence>
<protein>
    <recommendedName>
        <fullName evidence="6">Protein kinase domain-containing protein</fullName>
    </recommendedName>
</protein>
<sequence>MQPLEPSAPRRIGPYRLLGRLDAGGMGRVYLGRSVGGRTVAIKVVHPHIAFDGEFRERFRREVDSLRRVGGRWTTPVLDADPGAEAPWVATEYVAAPSVSRAVSDHGPLPARSVRGLGAGLAEALGVVHALGLVHRDVKPANVLLTLDGPLLIDFGIVRALETATSSLSTAGPIGTPGYISPEAVSGGTVTGASDVFALGAVLAYAATGRSPFPGTSAHALLYQVVHDEPLLGPMDPVVSDIVAACLAKDPADRPSPAEILDSLTPDGTTAPVGTGWLPPAVVEEVSRAAVALLNLEPQEIPKPHTPEQVTGPRTEPDDPPARTPTRTRTPSPAKRHPYRLLLPLLLALICTWAADQFLPYYFRDEPANKPNRPNTRSSDFNGTWQGMTAFHQDVENSRPGALEADISMTAEPGASMGAWYARDPADGRILCDGDLRFQSLDGRRATADSATNDNAACAAVLETDTPGPPSPLESLTVTLDLVDDELHLRFLRNGKSATAEVAVLNRKNRNN</sequence>
<keyword evidence="2" id="KW-0547">Nucleotide-binding</keyword>
<feature type="region of interest" description="Disordered" evidence="5">
    <location>
        <begin position="297"/>
        <end position="335"/>
    </location>
</feature>
<reference evidence="7 8" key="1">
    <citation type="submission" date="2022-10" db="EMBL/GenBank/DDBJ databases">
        <title>Draft genome sequence of Streptomyces sp. YSPA8.</title>
        <authorList>
            <person name="Moriuchi R."/>
            <person name="Dohra H."/>
            <person name="Yamamura H."/>
            <person name="Kodani S."/>
        </authorList>
    </citation>
    <scope>NUCLEOTIDE SEQUENCE [LARGE SCALE GENOMIC DNA]</scope>
    <source>
        <strain evidence="7 8">YSPA8</strain>
    </source>
</reference>
<evidence type="ECO:0000313" key="8">
    <source>
        <dbReference type="Proteomes" id="UP001291653"/>
    </source>
</evidence>
<dbReference type="SUPFAM" id="SSF56112">
    <property type="entry name" value="Protein kinase-like (PK-like)"/>
    <property type="match status" value="1"/>
</dbReference>
<keyword evidence="3" id="KW-0418">Kinase</keyword>
<dbReference type="InterPro" id="IPR011009">
    <property type="entry name" value="Kinase-like_dom_sf"/>
</dbReference>
<dbReference type="PANTHER" id="PTHR43289">
    <property type="entry name" value="MITOGEN-ACTIVATED PROTEIN KINASE KINASE KINASE 20-RELATED"/>
    <property type="match status" value="1"/>
</dbReference>
<keyword evidence="1" id="KW-0808">Transferase</keyword>
<feature type="compositionally biased region" description="Low complexity" evidence="5">
    <location>
        <begin position="324"/>
        <end position="333"/>
    </location>
</feature>
<dbReference type="CDD" id="cd14014">
    <property type="entry name" value="STKc_PknB_like"/>
    <property type="match status" value="1"/>
</dbReference>
<dbReference type="PANTHER" id="PTHR43289:SF34">
    <property type="entry name" value="SERINE_THREONINE-PROTEIN KINASE YBDM-RELATED"/>
    <property type="match status" value="1"/>
</dbReference>
<dbReference type="Proteomes" id="UP001291653">
    <property type="component" value="Unassembled WGS sequence"/>
</dbReference>
<evidence type="ECO:0000256" key="5">
    <source>
        <dbReference type="SAM" id="MobiDB-lite"/>
    </source>
</evidence>
<dbReference type="PROSITE" id="PS50011">
    <property type="entry name" value="PROTEIN_KINASE_DOM"/>
    <property type="match status" value="1"/>
</dbReference>
<accession>A0ABQ5P3P2</accession>
<evidence type="ECO:0000256" key="3">
    <source>
        <dbReference type="ARBA" id="ARBA00022777"/>
    </source>
</evidence>
<keyword evidence="4" id="KW-0067">ATP-binding</keyword>
<dbReference type="InterPro" id="IPR000719">
    <property type="entry name" value="Prot_kinase_dom"/>
</dbReference>
<evidence type="ECO:0000256" key="1">
    <source>
        <dbReference type="ARBA" id="ARBA00022679"/>
    </source>
</evidence>
<dbReference type="RefSeq" id="WP_323449228.1">
    <property type="nucleotide sequence ID" value="NZ_BSBI01000010.1"/>
</dbReference>
<gene>
    <name evidence="7" type="ORF">SYYSPA8_23000</name>
</gene>